<proteinExistence type="predicted"/>
<evidence type="ECO:0000313" key="2">
    <source>
        <dbReference type="EMBL" id="UOQ75083.1"/>
    </source>
</evidence>
<reference evidence="2" key="1">
    <citation type="submission" date="2022-04" db="EMBL/GenBank/DDBJ databases">
        <title>Hymenobacter sp. isolated from the air.</title>
        <authorList>
            <person name="Won M."/>
            <person name="Lee C.-M."/>
            <person name="Woen H.-Y."/>
            <person name="Kwon S.-W."/>
        </authorList>
    </citation>
    <scope>NUCLEOTIDE SEQUENCE</scope>
    <source>
        <strain evidence="2">5116S-3</strain>
    </source>
</reference>
<organism evidence="2 3">
    <name type="scientific">Hymenobacter cellulosilyticus</name>
    <dbReference type="NCBI Taxonomy" id="2932248"/>
    <lineage>
        <taxon>Bacteria</taxon>
        <taxon>Pseudomonadati</taxon>
        <taxon>Bacteroidota</taxon>
        <taxon>Cytophagia</taxon>
        <taxon>Cytophagales</taxon>
        <taxon>Hymenobacteraceae</taxon>
        <taxon>Hymenobacter</taxon>
    </lineage>
</organism>
<dbReference type="AlphaFoldDB" id="A0A8T9QJX9"/>
<evidence type="ECO:0000313" key="3">
    <source>
        <dbReference type="Proteomes" id="UP000831796"/>
    </source>
</evidence>
<gene>
    <name evidence="2" type="ORF">MUN79_22090</name>
</gene>
<dbReference type="Proteomes" id="UP000831796">
    <property type="component" value="Chromosome"/>
</dbReference>
<feature type="domain" description="WCX" evidence="1">
    <location>
        <begin position="50"/>
        <end position="132"/>
    </location>
</feature>
<dbReference type="KEGG" id="hcu:MUN79_22090"/>
<dbReference type="RefSeq" id="WP_244678416.1">
    <property type="nucleotide sequence ID" value="NZ_CP095046.1"/>
</dbReference>
<dbReference type="EMBL" id="CP095046">
    <property type="protein sequence ID" value="UOQ75083.1"/>
    <property type="molecule type" value="Genomic_DNA"/>
</dbReference>
<protein>
    <submittedName>
        <fullName evidence="2">WYL domain-containing protein</fullName>
    </submittedName>
</protein>
<name>A0A8T9QJX9_9BACT</name>
<evidence type="ECO:0000259" key="1">
    <source>
        <dbReference type="Pfam" id="PF25583"/>
    </source>
</evidence>
<dbReference type="Pfam" id="PF25583">
    <property type="entry name" value="WCX"/>
    <property type="match status" value="1"/>
</dbReference>
<keyword evidence="3" id="KW-1185">Reference proteome</keyword>
<accession>A0A8T9QJX9</accession>
<dbReference type="InterPro" id="IPR057727">
    <property type="entry name" value="WCX_dom"/>
</dbReference>
<sequence>MARAGVLPAAQDLPDFRLDRIEALELREEVFTPARNPAAALGQTSQAPAREKVVLRFQPDAVLPALARQLQDTKYQYGWTQEHILPDGSLEMSFLIGDLPYLATWLLPYAGAVTILEPAVLEEHLRELARRVYEIFCTPKTC</sequence>